<dbReference type="Pfam" id="PF11707">
    <property type="entry name" value="Npa1"/>
    <property type="match status" value="1"/>
</dbReference>
<accession>A0A8J6HIV9</accession>
<protein>
    <recommendedName>
        <fullName evidence="5">Nucleolar pre-ribosomal-associated protein 1</fullName>
    </recommendedName>
</protein>
<evidence type="ECO:0000313" key="4">
    <source>
        <dbReference type="Proteomes" id="UP000719412"/>
    </source>
</evidence>
<dbReference type="InterPro" id="IPR021714">
    <property type="entry name" value="URB1_N"/>
</dbReference>
<dbReference type="GO" id="GO:0000466">
    <property type="term" value="P:maturation of 5.8S rRNA from tricistronic rRNA transcript (SSU-rRNA, 5.8S rRNA, LSU-rRNA)"/>
    <property type="evidence" value="ECO:0007669"/>
    <property type="project" value="TreeGrafter"/>
</dbReference>
<evidence type="ECO:0008006" key="5">
    <source>
        <dbReference type="Google" id="ProtNLM"/>
    </source>
</evidence>
<evidence type="ECO:0000259" key="1">
    <source>
        <dbReference type="Pfam" id="PF11707"/>
    </source>
</evidence>
<dbReference type="GO" id="GO:0000463">
    <property type="term" value="P:maturation of LSU-rRNA from tricistronic rRNA transcript (SSU-rRNA, 5.8S rRNA, LSU-rRNA)"/>
    <property type="evidence" value="ECO:0007669"/>
    <property type="project" value="TreeGrafter"/>
</dbReference>
<reference evidence="3" key="1">
    <citation type="journal article" date="2020" name="J Insects Food Feed">
        <title>The yellow mealworm (Tenebrio molitor) genome: a resource for the emerging insects as food and feed industry.</title>
        <authorList>
            <person name="Eriksson T."/>
            <person name="Andere A."/>
            <person name="Kelstrup H."/>
            <person name="Emery V."/>
            <person name="Picard C."/>
        </authorList>
    </citation>
    <scope>NUCLEOTIDE SEQUENCE</scope>
    <source>
        <strain evidence="3">Stoneville</strain>
        <tissue evidence="3">Whole head</tissue>
    </source>
</reference>
<dbReference type="EMBL" id="JABDTM020023066">
    <property type="protein sequence ID" value="KAH0815460.1"/>
    <property type="molecule type" value="Genomic_DNA"/>
</dbReference>
<comment type="caution">
    <text evidence="3">The sequence shown here is derived from an EMBL/GenBank/DDBJ whole genome shotgun (WGS) entry which is preliminary data.</text>
</comment>
<evidence type="ECO:0000313" key="3">
    <source>
        <dbReference type="EMBL" id="KAH0815460.1"/>
    </source>
</evidence>
<proteinExistence type="predicted"/>
<dbReference type="Proteomes" id="UP000719412">
    <property type="component" value="Unassembled WGS sequence"/>
</dbReference>
<gene>
    <name evidence="3" type="ORF">GEV33_007330</name>
</gene>
<sequence length="1743" mass="199098">MEKDPEEKVKRSVSPSEITLPNKKVRLSFSGKEFRKEIKSPKKIQGFLQLIEENSKHDCILTYLEDGGSALEILQSMDGESTVPPVLIFEIVNHILLQVNARIPKYANQAIDWCRYLLSSYVTLINKMLGLSSSAKERVVTLKLLATIVTFSVGLAKTVLLNVNFNPTNLQLLTKVHEGKREVRTAFIHFITAFLVDGHFPALVVLLEKKGLMTSIIRDLKFDDADVVVLVITAMKNHILENESVTKTSKMKTFNTAVVRDIVNLYNWKGPEGLSNANNQTKAVRVDEVAKSKVNEAVHAFLLVLCTSHRHGVIFKDPLGGLSTKQNSLIETVLDSLVRPWDHSYASELVLKICRSCPDLVKKVWSSLRESLEPRWTDNWRSSMKFANLLLDELQPECMELAVNNLNVHQVTQVITNLVVPPSILKIVLKQSFDKPAIKHRVLTLLLKMAQSIEVYLNRSKTWPKIDHKVVSTALANQMCRCFPDVNSIVDSWDKIDENSPVADRLDVALDLLEKYKILAPQMLHNSVVNFDMKRFLTRTDDVAEGTQLRRLQVKAIHFFLDVEPRTYRLQSDLFQTIFSFSLEFYHGCKGPEVLKVLHDILKNSHVFDGHPDEMEIWIDGVLNLKSYDETVASFLCQLMKNVDDNAANYDSKLFELNGNFSPLLLSLDEYFAENKPPKHVKNYLNFVVLNLFHLQAETSAFVGIVSKWGHISDELVTYVKNWNSGEFTPLEKCKGKLLDMFHKFSTDFFENTLENFDVDLYCNAKLDLLRASVFYLTNLMKAGALKVVQVEKFFKFVDYLIAQNAFDEGRYAKTILGNPALLRNLNIFDPNEFSTKLVLKVVKNSKGACVGEHLVELQRKILSCFGKIFRKPQKFQNLVVSIEVVETVTLEYEQCCKLLEKFLLSEENRIFYRVACYCLDRMAQIAQYNLSLEPLSNEAIGKLSQFLIVLIREQTPNLHHLSTSLLNYLRVFPHNIEGVENEVFSSLVAMPEYNKENLAVCEFLLDRKPEMLSLFEQNLDEICSKRSFLLAMLDIVVKQVGIDGPILEKIFHKFESHIVKALQKPHKAGQHFQSRYKSVGVLVEKFMKPEGFGSQVQKFETSESFHVFLLKKVYDKVEKSDKVLSNMIMTFVHLLVNLLKQKGGGKTIENVGEVGGIFLEFLRNVPKQHFDLGSLSGNETLKMFCKLCLKYGVGGDVVLVEVLSELVELCVVEEDGKLILEMLFSHSQFLEVVLGNCPKNELLHLWRTICTRWPQFMERSHVPVILSAYQATRADSTVLTLLRMYESEPKQTQFFDFKPFLWGRAAASHYSVRSDVQVLWRQPKIIDVLNNLHLPRIAATIDDPTDPHSYDLDYFLPLFSNLLSPENPMPTYRFTRSGALALALTGLRGNKTHRLATCHVLQRFYFHLEAKQSGKDNLVWLRFVEAICKGIAVLDDFKINNFVGVFLARTALVLSQPKDVMFVPLSQYLTAKDSLNFETIPELYTFLHSPDVDSAHHKQFILEVLRVGLRTQGDFTILLNSMGFKLISELCSSTVSQPQEKISILKVFKVCCESSFGVNVLCGSLSFLTQMFGLVAKNIEQGAVLVELLQVLLKVVEVDADRRRNFLVYLNLLPFSEDNHYFRCLVESRSLSVYYRILQIVVDRFPEFFAQEHMTNVLKKSGDKFCEYLVKYGLTDEKMISEEVQVTMRDKPLKQLNRIAKRPKLDVEFQDLSYSVRDSNAKGDCNTGSESRKIWIFLFVLG</sequence>
<dbReference type="Pfam" id="PF16201">
    <property type="entry name" value="NopRA1"/>
    <property type="match status" value="1"/>
</dbReference>
<dbReference type="GO" id="GO:0005730">
    <property type="term" value="C:nucleolus"/>
    <property type="evidence" value="ECO:0007669"/>
    <property type="project" value="TreeGrafter"/>
</dbReference>
<reference evidence="3" key="2">
    <citation type="submission" date="2021-08" db="EMBL/GenBank/DDBJ databases">
        <authorList>
            <person name="Eriksson T."/>
        </authorList>
    </citation>
    <scope>NUCLEOTIDE SEQUENCE</scope>
    <source>
        <strain evidence="3">Stoneville</strain>
        <tissue evidence="3">Whole head</tissue>
    </source>
</reference>
<dbReference type="PANTHER" id="PTHR13500">
    <property type="entry name" value="NUCLEOLAR PRERIBOSOMAL-ASSOCIATED PROTEIN 1"/>
    <property type="match status" value="1"/>
</dbReference>
<organism evidence="3 4">
    <name type="scientific">Tenebrio molitor</name>
    <name type="common">Yellow mealworm beetle</name>
    <dbReference type="NCBI Taxonomy" id="7067"/>
    <lineage>
        <taxon>Eukaryota</taxon>
        <taxon>Metazoa</taxon>
        <taxon>Ecdysozoa</taxon>
        <taxon>Arthropoda</taxon>
        <taxon>Hexapoda</taxon>
        <taxon>Insecta</taxon>
        <taxon>Pterygota</taxon>
        <taxon>Neoptera</taxon>
        <taxon>Endopterygota</taxon>
        <taxon>Coleoptera</taxon>
        <taxon>Polyphaga</taxon>
        <taxon>Cucujiformia</taxon>
        <taxon>Tenebrionidae</taxon>
        <taxon>Tenebrio</taxon>
    </lineage>
</organism>
<dbReference type="InterPro" id="IPR039844">
    <property type="entry name" value="URB1"/>
</dbReference>
<dbReference type="InterPro" id="IPR032436">
    <property type="entry name" value="URB1_C"/>
</dbReference>
<name>A0A8J6HIV9_TENMO</name>
<keyword evidence="4" id="KW-1185">Reference proteome</keyword>
<dbReference type="PANTHER" id="PTHR13500:SF0">
    <property type="entry name" value="NUCLEOLAR PRE-RIBOSOMAL-ASSOCIATED PROTEIN 1"/>
    <property type="match status" value="1"/>
</dbReference>
<feature type="domain" description="URB1 N-terminal" evidence="1">
    <location>
        <begin position="88"/>
        <end position="381"/>
    </location>
</feature>
<evidence type="ECO:0000259" key="2">
    <source>
        <dbReference type="Pfam" id="PF16201"/>
    </source>
</evidence>
<feature type="domain" description="URB1 C-terminal" evidence="2">
    <location>
        <begin position="1391"/>
        <end position="1566"/>
    </location>
</feature>